<reference evidence="1 2" key="1">
    <citation type="submission" date="2012-09" db="EMBL/GenBank/DDBJ databases">
        <title>Genome Sequence of alkane-degrading Bacterium Alcanivorax sp. 19-m-6.</title>
        <authorList>
            <person name="Lai Q."/>
            <person name="Shao Z."/>
        </authorList>
    </citation>
    <scope>NUCLEOTIDE SEQUENCE [LARGE SCALE GENOMIC DNA]</scope>
    <source>
        <strain evidence="1 2">19-m-6</strain>
    </source>
</reference>
<evidence type="ECO:0000313" key="2">
    <source>
        <dbReference type="Proteomes" id="UP000029444"/>
    </source>
</evidence>
<gene>
    <name evidence="1" type="ORF">Y5S_03485</name>
</gene>
<dbReference type="PANTHER" id="PTHR40697:SF2">
    <property type="entry name" value="ATP-NAD KINASE-RELATED"/>
    <property type="match status" value="1"/>
</dbReference>
<dbReference type="Proteomes" id="UP000029444">
    <property type="component" value="Unassembled WGS sequence"/>
</dbReference>
<dbReference type="Pfam" id="PF20143">
    <property type="entry name" value="NAD_kinase_C"/>
    <property type="match status" value="1"/>
</dbReference>
<dbReference type="PIRSF" id="PIRSF016907">
    <property type="entry name" value="Kin_ATP-NAD"/>
    <property type="match status" value="1"/>
</dbReference>
<proteinExistence type="predicted"/>
<dbReference type="GO" id="GO:0006741">
    <property type="term" value="P:NADP+ biosynthetic process"/>
    <property type="evidence" value="ECO:0007669"/>
    <property type="project" value="InterPro"/>
</dbReference>
<organism evidence="1 2">
    <name type="scientific">Alcanivorax nanhaiticus</name>
    <dbReference type="NCBI Taxonomy" id="1177154"/>
    <lineage>
        <taxon>Bacteria</taxon>
        <taxon>Pseudomonadati</taxon>
        <taxon>Pseudomonadota</taxon>
        <taxon>Gammaproteobacteria</taxon>
        <taxon>Oceanospirillales</taxon>
        <taxon>Alcanivoracaceae</taxon>
        <taxon>Alcanivorax</taxon>
    </lineage>
</organism>
<dbReference type="Gene3D" id="3.40.50.10330">
    <property type="entry name" value="Probable inorganic polyphosphate/atp-NAD kinase, domain 1"/>
    <property type="match status" value="1"/>
</dbReference>
<dbReference type="GO" id="GO:0051287">
    <property type="term" value="F:NAD binding"/>
    <property type="evidence" value="ECO:0007669"/>
    <property type="project" value="UniProtKB-ARBA"/>
</dbReference>
<dbReference type="OrthoDB" id="5511344at2"/>
<dbReference type="PANTHER" id="PTHR40697">
    <property type="entry name" value="ACETOIN CATABOLISM PROTEIN X"/>
    <property type="match status" value="1"/>
</dbReference>
<protein>
    <recommendedName>
        <fullName evidence="3">ATP-NAD kinase</fullName>
    </recommendedName>
</protein>
<dbReference type="InterPro" id="IPR017438">
    <property type="entry name" value="ATP-NAD_kinase_N"/>
</dbReference>
<dbReference type="STRING" id="1177154.Y5S_03485"/>
<dbReference type="AlphaFoldDB" id="A0A095UL21"/>
<dbReference type="InterPro" id="IPR039065">
    <property type="entry name" value="AcoX-like"/>
</dbReference>
<dbReference type="GO" id="GO:0003951">
    <property type="term" value="F:NAD+ kinase activity"/>
    <property type="evidence" value="ECO:0007669"/>
    <property type="project" value="InterPro"/>
</dbReference>
<dbReference type="InterPro" id="IPR002504">
    <property type="entry name" value="NADK"/>
</dbReference>
<accession>A0A095UL21</accession>
<dbReference type="SUPFAM" id="SSF111331">
    <property type="entry name" value="NAD kinase/diacylglycerol kinase-like"/>
    <property type="match status" value="1"/>
</dbReference>
<dbReference type="RefSeq" id="WP_035234930.1">
    <property type="nucleotide sequence ID" value="NZ_ARXV01000020.1"/>
</dbReference>
<evidence type="ECO:0008006" key="3">
    <source>
        <dbReference type="Google" id="ProtNLM"/>
    </source>
</evidence>
<dbReference type="EMBL" id="ARXV01000020">
    <property type="protein sequence ID" value="KGD63210.1"/>
    <property type="molecule type" value="Genomic_DNA"/>
</dbReference>
<dbReference type="Pfam" id="PF01513">
    <property type="entry name" value="NAD_kinase"/>
    <property type="match status" value="1"/>
</dbReference>
<keyword evidence="2" id="KW-1185">Reference proteome</keyword>
<dbReference type="InterPro" id="IPR011386">
    <property type="entry name" value="Put_ATP-NAD_kin"/>
</dbReference>
<sequence>MKERQPLVIGVLVNPYAGIGGSVALKGSDGEATRDEALRRGATQQAPERMSRALSSLAGLSNVTLLTWGGLMGEQSCRDAGLAFDVVGESSMPSGSSDTRQAAKDLKAAGAELLLFAGGDGTARDLVDAVGQSLPVLGVPAGCKMHSAVYAVNPEAAASLLRELAEGSLVALQQADVRDIDEEAFRQGVVKARHYGELQVPAEARYLQQVKCGGREVEDLVVTEVAAWIADSMEADTWYLMGSGSTVAVVMEQLGLDNTLLGVDAVYNGELVASDLGAEALLALIGDQPAKAVITVIGGQGHLFGRGNQQFSPSLIRRLGKENIQILATRTKLNTLDGRPLLVDSGDAELDRELCGLWPVTTGYEDQILYRVATDGAVNR</sequence>
<dbReference type="PATRIC" id="fig|1177154.3.peg.3493"/>
<evidence type="ECO:0000313" key="1">
    <source>
        <dbReference type="EMBL" id="KGD63210.1"/>
    </source>
</evidence>
<comment type="caution">
    <text evidence="1">The sequence shown here is derived from an EMBL/GenBank/DDBJ whole genome shotgun (WGS) entry which is preliminary data.</text>
</comment>
<dbReference type="eggNOG" id="COG3199">
    <property type="taxonomic scope" value="Bacteria"/>
</dbReference>
<name>A0A095UL21_9GAMM</name>
<dbReference type="GO" id="GO:0005524">
    <property type="term" value="F:ATP binding"/>
    <property type="evidence" value="ECO:0007669"/>
    <property type="project" value="UniProtKB-ARBA"/>
</dbReference>
<dbReference type="InterPro" id="IPR016064">
    <property type="entry name" value="NAD/diacylglycerol_kinase_sf"/>
</dbReference>